<proteinExistence type="predicted"/>
<dbReference type="Pfam" id="PF04608">
    <property type="entry name" value="PgpA"/>
    <property type="match status" value="1"/>
</dbReference>
<dbReference type="SUPFAM" id="SSF101307">
    <property type="entry name" value="YutG-like"/>
    <property type="match status" value="1"/>
</dbReference>
<dbReference type="InterPro" id="IPR036681">
    <property type="entry name" value="PgpA-like_sf"/>
</dbReference>
<feature type="transmembrane region" description="Helical" evidence="1">
    <location>
        <begin position="81"/>
        <end position="108"/>
    </location>
</feature>
<reference evidence="3 4" key="1">
    <citation type="submission" date="2019-11" db="EMBL/GenBank/DDBJ databases">
        <title>Pedobacter petrophilus genome.</title>
        <authorList>
            <person name="Feldbauer M.J."/>
            <person name="Newman J.D."/>
        </authorList>
    </citation>
    <scope>NUCLEOTIDE SEQUENCE [LARGE SCALE GENOMIC DNA]</scope>
    <source>
        <strain evidence="3 4">LMG 29686</strain>
    </source>
</reference>
<dbReference type="PIRSF" id="PIRSF006162">
    <property type="entry name" value="PgpA"/>
    <property type="match status" value="1"/>
</dbReference>
<feature type="domain" description="YutG/PgpA" evidence="2">
    <location>
        <begin position="8"/>
        <end position="146"/>
    </location>
</feature>
<dbReference type="EMBL" id="WKKH01000013">
    <property type="protein sequence ID" value="MRX76488.1"/>
    <property type="molecule type" value="Genomic_DNA"/>
</dbReference>
<dbReference type="InterPro" id="IPR026037">
    <property type="entry name" value="PgpA"/>
</dbReference>
<comment type="caution">
    <text evidence="3">The sequence shown here is derived from an EMBL/GenBank/DDBJ whole genome shotgun (WGS) entry which is preliminary data.</text>
</comment>
<keyword evidence="1" id="KW-0812">Transmembrane</keyword>
<gene>
    <name evidence="3" type="ORF">GJU39_10335</name>
</gene>
<dbReference type="PANTHER" id="PTHR36305:SF1">
    <property type="entry name" value="PHOSPHATIDYLGLYCEROPHOSPHATASE A"/>
    <property type="match status" value="1"/>
</dbReference>
<evidence type="ECO:0000313" key="3">
    <source>
        <dbReference type="EMBL" id="MRX76488.1"/>
    </source>
</evidence>
<protein>
    <submittedName>
        <fullName evidence="3">Phosphatidylglycerophosphatase A</fullName>
    </submittedName>
</protein>
<dbReference type="Proteomes" id="UP000487757">
    <property type="component" value="Unassembled WGS sequence"/>
</dbReference>
<evidence type="ECO:0000259" key="2">
    <source>
        <dbReference type="Pfam" id="PF04608"/>
    </source>
</evidence>
<feature type="transmembrane region" description="Helical" evidence="1">
    <location>
        <begin position="12"/>
        <end position="36"/>
    </location>
</feature>
<dbReference type="GO" id="GO:0008962">
    <property type="term" value="F:phosphatidylglycerophosphatase activity"/>
    <property type="evidence" value="ECO:0007669"/>
    <property type="project" value="InterPro"/>
</dbReference>
<name>A0A7K0FY17_9SPHI</name>
<sequence length="152" mass="16926">MVLIHKIISTSLGIGYIGKGAGTYAAIATCICWYFFQTGYNYPGLDAVLITILLTLQGIRSADVVEEIWGKDHQRVVIDEVAGMCITLLCVPVRWEYILLGLILFRFFDILKPLYIRRMEDLPGGLGVMADDVLAGVYANVILQLVIIFKIL</sequence>
<dbReference type="CDD" id="cd06971">
    <property type="entry name" value="PgpA"/>
    <property type="match status" value="1"/>
</dbReference>
<organism evidence="3 4">
    <name type="scientific">Pedobacter petrophilus</name>
    <dbReference type="NCBI Taxonomy" id="1908241"/>
    <lineage>
        <taxon>Bacteria</taxon>
        <taxon>Pseudomonadati</taxon>
        <taxon>Bacteroidota</taxon>
        <taxon>Sphingobacteriia</taxon>
        <taxon>Sphingobacteriales</taxon>
        <taxon>Sphingobacteriaceae</taxon>
        <taxon>Pedobacter</taxon>
    </lineage>
</organism>
<keyword evidence="1" id="KW-0472">Membrane</keyword>
<evidence type="ECO:0000313" key="4">
    <source>
        <dbReference type="Proteomes" id="UP000487757"/>
    </source>
</evidence>
<keyword evidence="1" id="KW-1133">Transmembrane helix</keyword>
<dbReference type="PANTHER" id="PTHR36305">
    <property type="entry name" value="PHOSPHATIDYLGLYCEROPHOSPHATASE A"/>
    <property type="match status" value="1"/>
</dbReference>
<accession>A0A7K0FY17</accession>
<dbReference type="AlphaFoldDB" id="A0A7K0FY17"/>
<keyword evidence="4" id="KW-1185">Reference proteome</keyword>
<dbReference type="InterPro" id="IPR007686">
    <property type="entry name" value="YutG/PgpA"/>
</dbReference>
<evidence type="ECO:0000256" key="1">
    <source>
        <dbReference type="SAM" id="Phobius"/>
    </source>
</evidence>
<dbReference type="GO" id="GO:0006629">
    <property type="term" value="P:lipid metabolic process"/>
    <property type="evidence" value="ECO:0007669"/>
    <property type="project" value="InterPro"/>
</dbReference>
<feature type="transmembrane region" description="Helical" evidence="1">
    <location>
        <begin position="128"/>
        <end position="149"/>
    </location>
</feature>